<organism evidence="1 2">
    <name type="scientific">Geotrichum galactomycetum</name>
    <dbReference type="NCBI Taxonomy" id="27317"/>
    <lineage>
        <taxon>Eukaryota</taxon>
        <taxon>Fungi</taxon>
        <taxon>Dikarya</taxon>
        <taxon>Ascomycota</taxon>
        <taxon>Saccharomycotina</taxon>
        <taxon>Dipodascomycetes</taxon>
        <taxon>Dipodascales</taxon>
        <taxon>Dipodascaceae</taxon>
        <taxon>Geotrichum</taxon>
    </lineage>
</organism>
<dbReference type="Proteomes" id="UP000744676">
    <property type="component" value="Unassembled WGS sequence"/>
</dbReference>
<evidence type="ECO:0000313" key="1">
    <source>
        <dbReference type="EMBL" id="KAF5095512.1"/>
    </source>
</evidence>
<proteinExistence type="predicted"/>
<comment type="caution">
    <text evidence="1">The sequence shown here is derived from an EMBL/GenBank/DDBJ whole genome shotgun (WGS) entry which is preliminary data.</text>
</comment>
<gene>
    <name evidence="1" type="ORF">D0Z00_003126</name>
</gene>
<sequence>MAQLDTLRVKRKRTDSAIATLLSGPGLPGLPQEQLEELSKEEDPTGLLSSMVESYLRVSGYAIKEPTRKRRHASVAGGSSDTAMDVATDNDMDYVYDVYYREHASTATAPNASAADIGLIVVDSDDEKLFGLEEDEEDSDYVLTDDEDSNGEESDDGAGQFYYDEDDYRDTYIGRTISDGDEEENDDDDGYNRTSRNNYHQRGYLGEDEDMEHYRDRIFDDLQRQIEKRKNISSQLKKQ</sequence>
<accession>A0ACB6V2F8</accession>
<protein>
    <submittedName>
        <fullName evidence="1">Uncharacterized protein</fullName>
    </submittedName>
</protein>
<name>A0ACB6V2F8_9ASCO</name>
<keyword evidence="2" id="KW-1185">Reference proteome</keyword>
<reference evidence="1 2" key="1">
    <citation type="journal article" date="2020" name="Front. Microbiol.">
        <title>Phenotypic and Genetic Characterization of the Cheese Ripening Yeast Geotrichum candidum.</title>
        <authorList>
            <person name="Perkins V."/>
            <person name="Vignola S."/>
            <person name="Lessard M.H."/>
            <person name="Plante P.L."/>
            <person name="Corbeil J."/>
            <person name="Dugat-Bony E."/>
            <person name="Frenette M."/>
            <person name="Labrie S."/>
        </authorList>
    </citation>
    <scope>NUCLEOTIDE SEQUENCE [LARGE SCALE GENOMIC DNA]</scope>
    <source>
        <strain evidence="1 2">LMA-1147</strain>
    </source>
</reference>
<evidence type="ECO:0000313" key="2">
    <source>
        <dbReference type="Proteomes" id="UP000744676"/>
    </source>
</evidence>
<dbReference type="EMBL" id="QVQA01000122">
    <property type="protein sequence ID" value="KAF5095512.1"/>
    <property type="molecule type" value="Genomic_DNA"/>
</dbReference>